<dbReference type="Gene3D" id="3.40.50.2000">
    <property type="entry name" value="Glycogen Phosphorylase B"/>
    <property type="match status" value="2"/>
</dbReference>
<dbReference type="RefSeq" id="WP_099541939.1">
    <property type="nucleotide sequence ID" value="NZ_PEBQ01000164.1"/>
</dbReference>
<dbReference type="PANTHER" id="PTHR12526">
    <property type="entry name" value="GLYCOSYLTRANSFERASE"/>
    <property type="match status" value="1"/>
</dbReference>
<gene>
    <name evidence="3" type="ORF">CSR02_12950</name>
</gene>
<feature type="domain" description="Glycosyltransferase subfamily 4-like N-terminal" evidence="2">
    <location>
        <begin position="14"/>
        <end position="172"/>
    </location>
</feature>
<proteinExistence type="predicted"/>
<dbReference type="InterPro" id="IPR001296">
    <property type="entry name" value="Glyco_trans_1"/>
</dbReference>
<evidence type="ECO:0000313" key="4">
    <source>
        <dbReference type="Proteomes" id="UP000228751"/>
    </source>
</evidence>
<sequence length="379" mass="42722">MFKIGIVIHDFKLGGSERIAIRLANYWHSQGHKVIVFCGSRTGEMRELLSPNVQIVCAVPAIARRRGSPREVGIAARSFFSKCNVDFCYIPGNYHWPVTYEMSRMAKLFRPILVTQISSLIYKPGRSYFSQAAFNMRMKLLIKKSDIIVALDGSTARECDLILNRRDTKVIPLPALSAQVTRPVSPPTNYKALAVGRLTEQKGFDTLIKAFRLVVDRLPNAHLNICGEGELRSYLENMIRELDLMQNITLLGYRDEVWDLLEESSIFVLSSRREGYGAVLLEALAAGRFIVTTNCTPAISDIFSQNGHLGEVVKVDNVLEISKAIIKNLSTVPDICNEVEPILRKYRIDYGAGLYLNFVKEYKRERSLSKTQLVPEVTS</sequence>
<dbReference type="Pfam" id="PF00534">
    <property type="entry name" value="Glycos_transf_1"/>
    <property type="match status" value="1"/>
</dbReference>
<reference evidence="3 4" key="1">
    <citation type="submission" date="2017-10" db="EMBL/GenBank/DDBJ databases">
        <title>Genomic analysis of the genus Acetobacter.</title>
        <authorList>
            <person name="Kim K.H."/>
            <person name="Chun B.H."/>
            <person name="Son A.R."/>
            <person name="Jeon C.O."/>
        </authorList>
    </citation>
    <scope>NUCLEOTIDE SEQUENCE [LARGE SCALE GENOMIC DNA]</scope>
    <source>
        <strain evidence="3 4">LHT 2458</strain>
    </source>
</reference>
<evidence type="ECO:0000259" key="2">
    <source>
        <dbReference type="Pfam" id="PF13439"/>
    </source>
</evidence>
<dbReference type="EMBL" id="PEBQ01000164">
    <property type="protein sequence ID" value="PHY93191.1"/>
    <property type="molecule type" value="Genomic_DNA"/>
</dbReference>
<evidence type="ECO:0000259" key="1">
    <source>
        <dbReference type="Pfam" id="PF00534"/>
    </source>
</evidence>
<evidence type="ECO:0000313" key="3">
    <source>
        <dbReference type="EMBL" id="PHY93191.1"/>
    </source>
</evidence>
<accession>A0A2G4R9D7</accession>
<dbReference type="AlphaFoldDB" id="A0A2G4R9D7"/>
<dbReference type="Pfam" id="PF13439">
    <property type="entry name" value="Glyco_transf_4"/>
    <property type="match status" value="1"/>
</dbReference>
<comment type="caution">
    <text evidence="3">The sequence shown here is derived from an EMBL/GenBank/DDBJ whole genome shotgun (WGS) entry which is preliminary data.</text>
</comment>
<dbReference type="OrthoDB" id="529131at2"/>
<feature type="domain" description="Glycosyl transferase family 1" evidence="1">
    <location>
        <begin position="186"/>
        <end position="329"/>
    </location>
</feature>
<dbReference type="PANTHER" id="PTHR12526:SF630">
    <property type="entry name" value="GLYCOSYLTRANSFERASE"/>
    <property type="match status" value="1"/>
</dbReference>
<dbReference type="GO" id="GO:0016757">
    <property type="term" value="F:glycosyltransferase activity"/>
    <property type="evidence" value="ECO:0007669"/>
    <property type="project" value="InterPro"/>
</dbReference>
<protein>
    <recommendedName>
        <fullName evidence="5">Glycosyltransferase</fullName>
    </recommendedName>
</protein>
<dbReference type="InterPro" id="IPR028098">
    <property type="entry name" value="Glyco_trans_4-like_N"/>
</dbReference>
<dbReference type="SUPFAM" id="SSF53756">
    <property type="entry name" value="UDP-Glycosyltransferase/glycogen phosphorylase"/>
    <property type="match status" value="1"/>
</dbReference>
<evidence type="ECO:0008006" key="5">
    <source>
        <dbReference type="Google" id="ProtNLM"/>
    </source>
</evidence>
<name>A0A2G4R9D7_9PROT</name>
<dbReference type="Proteomes" id="UP000228751">
    <property type="component" value="Unassembled WGS sequence"/>
</dbReference>
<keyword evidence="4" id="KW-1185">Reference proteome</keyword>
<organism evidence="3 4">
    <name type="scientific">Acetobacter pomorum</name>
    <dbReference type="NCBI Taxonomy" id="65959"/>
    <lineage>
        <taxon>Bacteria</taxon>
        <taxon>Pseudomonadati</taxon>
        <taxon>Pseudomonadota</taxon>
        <taxon>Alphaproteobacteria</taxon>
        <taxon>Acetobacterales</taxon>
        <taxon>Acetobacteraceae</taxon>
        <taxon>Acetobacter</taxon>
    </lineage>
</organism>